<dbReference type="EMBL" id="KN838575">
    <property type="protein sequence ID" value="KIK03927.1"/>
    <property type="molecule type" value="Genomic_DNA"/>
</dbReference>
<dbReference type="HOGENOM" id="CLU_1124713_0_0_1"/>
<reference evidence="1 2" key="1">
    <citation type="submission" date="2014-04" db="EMBL/GenBank/DDBJ databases">
        <authorList>
            <consortium name="DOE Joint Genome Institute"/>
            <person name="Kuo A."/>
            <person name="Kohler A."/>
            <person name="Nagy L.G."/>
            <person name="Floudas D."/>
            <person name="Copeland A."/>
            <person name="Barry K.W."/>
            <person name="Cichocki N."/>
            <person name="Veneault-Fourrey C."/>
            <person name="LaButti K."/>
            <person name="Lindquist E.A."/>
            <person name="Lipzen A."/>
            <person name="Lundell T."/>
            <person name="Morin E."/>
            <person name="Murat C."/>
            <person name="Sun H."/>
            <person name="Tunlid A."/>
            <person name="Henrissat B."/>
            <person name="Grigoriev I.V."/>
            <person name="Hibbett D.S."/>
            <person name="Martin F."/>
            <person name="Nordberg H.P."/>
            <person name="Cantor M.N."/>
            <person name="Hua S.X."/>
        </authorList>
    </citation>
    <scope>NUCLEOTIDE SEQUENCE [LARGE SCALE GENOMIC DNA]</scope>
    <source>
        <strain evidence="1 2">LaAM-08-1</strain>
    </source>
</reference>
<dbReference type="InterPro" id="IPR032675">
    <property type="entry name" value="LRR_dom_sf"/>
</dbReference>
<sequence length="247" mass="26768">MPWSQITHFGAQHLAIKDLGQALRHMSALTHAHLSSPGSYDGPVLQPMSNICDIAQSLTTPGLSRFRAIVSPGPDAHQLHSLGQTLRALIDRSSAPITHLGLQNISVEDMKDTFEGLPSVESLDLSIREDSDALNLIVNELVWKTLPRNSTESDVPNLLPNLQMLTIRRASLGGALPGIIQMVCSRLNTQLITSGVHPPPSRLRTVCLRSVDSVSSLPQLRQLGVAVDCMHELRGADSQHLTIDVAI</sequence>
<evidence type="ECO:0000313" key="1">
    <source>
        <dbReference type="EMBL" id="KIK03927.1"/>
    </source>
</evidence>
<evidence type="ECO:0000313" key="2">
    <source>
        <dbReference type="Proteomes" id="UP000054477"/>
    </source>
</evidence>
<name>A0A0C9Y1L4_9AGAR</name>
<dbReference type="AlphaFoldDB" id="A0A0C9Y1L4"/>
<keyword evidence="2" id="KW-1185">Reference proteome</keyword>
<accession>A0A0C9Y1L4</accession>
<organism evidence="1 2">
    <name type="scientific">Laccaria amethystina LaAM-08-1</name>
    <dbReference type="NCBI Taxonomy" id="1095629"/>
    <lineage>
        <taxon>Eukaryota</taxon>
        <taxon>Fungi</taxon>
        <taxon>Dikarya</taxon>
        <taxon>Basidiomycota</taxon>
        <taxon>Agaricomycotina</taxon>
        <taxon>Agaricomycetes</taxon>
        <taxon>Agaricomycetidae</taxon>
        <taxon>Agaricales</taxon>
        <taxon>Agaricineae</taxon>
        <taxon>Hydnangiaceae</taxon>
        <taxon>Laccaria</taxon>
    </lineage>
</organism>
<protein>
    <submittedName>
        <fullName evidence="1">Uncharacterized protein</fullName>
    </submittedName>
</protein>
<dbReference type="Gene3D" id="3.80.10.10">
    <property type="entry name" value="Ribonuclease Inhibitor"/>
    <property type="match status" value="1"/>
</dbReference>
<gene>
    <name evidence="1" type="ORF">K443DRAFT_676424</name>
</gene>
<dbReference type="Proteomes" id="UP000054477">
    <property type="component" value="Unassembled WGS sequence"/>
</dbReference>
<proteinExistence type="predicted"/>
<reference evidence="2" key="2">
    <citation type="submission" date="2015-01" db="EMBL/GenBank/DDBJ databases">
        <title>Evolutionary Origins and Diversification of the Mycorrhizal Mutualists.</title>
        <authorList>
            <consortium name="DOE Joint Genome Institute"/>
            <consortium name="Mycorrhizal Genomics Consortium"/>
            <person name="Kohler A."/>
            <person name="Kuo A."/>
            <person name="Nagy L.G."/>
            <person name="Floudas D."/>
            <person name="Copeland A."/>
            <person name="Barry K.W."/>
            <person name="Cichocki N."/>
            <person name="Veneault-Fourrey C."/>
            <person name="LaButti K."/>
            <person name="Lindquist E.A."/>
            <person name="Lipzen A."/>
            <person name="Lundell T."/>
            <person name="Morin E."/>
            <person name="Murat C."/>
            <person name="Riley R."/>
            <person name="Ohm R."/>
            <person name="Sun H."/>
            <person name="Tunlid A."/>
            <person name="Henrissat B."/>
            <person name="Grigoriev I.V."/>
            <person name="Hibbett D.S."/>
            <person name="Martin F."/>
        </authorList>
    </citation>
    <scope>NUCLEOTIDE SEQUENCE [LARGE SCALE GENOMIC DNA]</scope>
    <source>
        <strain evidence="2">LaAM-08-1</strain>
    </source>
</reference>